<evidence type="ECO:0000313" key="2">
    <source>
        <dbReference type="Proteomes" id="UP000249619"/>
    </source>
</evidence>
<proteinExistence type="predicted"/>
<comment type="caution">
    <text evidence="1">The sequence shown here is derived from an EMBL/GenBank/DDBJ whole genome shotgun (WGS) entry which is preliminary data.</text>
</comment>
<dbReference type="Proteomes" id="UP000249619">
    <property type="component" value="Unassembled WGS sequence"/>
</dbReference>
<keyword evidence="2" id="KW-1185">Reference proteome</keyword>
<dbReference type="STRING" id="183478.A0A364N962"/>
<dbReference type="EMBL" id="QGDH01000030">
    <property type="protein sequence ID" value="RAR13822.1"/>
    <property type="molecule type" value="Genomic_DNA"/>
</dbReference>
<reference evidence="2" key="1">
    <citation type="submission" date="2018-05" db="EMBL/GenBank/DDBJ databases">
        <title>Draft genome sequence of Stemphylium lycopersici strain CIDEFI 213.</title>
        <authorList>
            <person name="Medina R."/>
            <person name="Franco M.E.E."/>
            <person name="Lucentini C.G."/>
            <person name="Saparrat M.C.N."/>
            <person name="Balatti P.A."/>
        </authorList>
    </citation>
    <scope>NUCLEOTIDE SEQUENCE [LARGE SCALE GENOMIC DNA]</scope>
    <source>
        <strain evidence="2">CIDEFI 213</strain>
    </source>
</reference>
<sequence length="292" mass="31941">MQDRSEEIRFGGHKKSEVVRLRANEARLESETRALYSEVNVLKRVLTHHGIPMPAETRNHHSEITVTDSTASPGSSSGMTVTTDDTITLAVAQFPGEDSNKKQNRRKRIYVQQQHRGGEGVNHTPPCMGNLDAEAVGMDFVLTLESPCLPHIDVDISPTANAPSSQTSASTPNPSITTGHALTLSACVFHSHPSPAGHRQRSSTAWHVPRASLRQLLALSSSIPLDDGEVTPVQAWEYVRRQEGFSALEVSRWEGLKEKLVAGVKCYGFGGVVEREVLQNAVFEAFVVGRIF</sequence>
<gene>
    <name evidence="1" type="ORF">DDE83_002859</name>
</gene>
<accession>A0A364N962</accession>
<organism evidence="1 2">
    <name type="scientific">Stemphylium lycopersici</name>
    <name type="common">Tomato gray leaf spot disease fungus</name>
    <name type="synonym">Thyrospora lycopersici</name>
    <dbReference type="NCBI Taxonomy" id="183478"/>
    <lineage>
        <taxon>Eukaryota</taxon>
        <taxon>Fungi</taxon>
        <taxon>Dikarya</taxon>
        <taxon>Ascomycota</taxon>
        <taxon>Pezizomycotina</taxon>
        <taxon>Dothideomycetes</taxon>
        <taxon>Pleosporomycetidae</taxon>
        <taxon>Pleosporales</taxon>
        <taxon>Pleosporineae</taxon>
        <taxon>Pleosporaceae</taxon>
        <taxon>Stemphylium</taxon>
    </lineage>
</organism>
<evidence type="ECO:0000313" key="1">
    <source>
        <dbReference type="EMBL" id="RAR13822.1"/>
    </source>
</evidence>
<name>A0A364N962_STELY</name>
<dbReference type="AlphaFoldDB" id="A0A364N962"/>
<protein>
    <submittedName>
        <fullName evidence="1">Uncharacterized protein</fullName>
    </submittedName>
</protein>